<reference evidence="1 2" key="1">
    <citation type="submission" date="2007-09" db="EMBL/GenBank/DDBJ databases">
        <title>Draft genome sequence of Peptostreptococcus micros (ATCC 33270).</title>
        <authorList>
            <person name="Sudarsanam P."/>
            <person name="Ley R."/>
            <person name="Guruge J."/>
            <person name="Turnbaugh P.J."/>
            <person name="Mahowald M."/>
            <person name="Liep D."/>
            <person name="Gordon J."/>
        </authorList>
    </citation>
    <scope>NUCLEOTIDE SEQUENCE [LARGE SCALE GENOMIC DNA]</scope>
    <source>
        <strain evidence="1 2">ATCC 33270</strain>
    </source>
</reference>
<evidence type="ECO:0000313" key="1">
    <source>
        <dbReference type="EMBL" id="EDP24740.1"/>
    </source>
</evidence>
<dbReference type="SUPFAM" id="SSF52467">
    <property type="entry name" value="DHS-like NAD/FAD-binding domain"/>
    <property type="match status" value="1"/>
</dbReference>
<accession>A8SIR7</accession>
<name>A8SIR7_9FIRM</name>
<comment type="caution">
    <text evidence="1">The sequence shown here is derived from an EMBL/GenBank/DDBJ whole genome shotgun (WGS) entry which is preliminary data.</text>
</comment>
<evidence type="ECO:0000313" key="2">
    <source>
        <dbReference type="Proteomes" id="UP000003162"/>
    </source>
</evidence>
<gene>
    <name evidence="1" type="ORF">PEPMIC_00184</name>
</gene>
<protein>
    <recommendedName>
        <fullName evidence="3">Deacetylase sirtuin-type domain-containing protein</fullName>
    </recommendedName>
</protein>
<dbReference type="InterPro" id="IPR029035">
    <property type="entry name" value="DHS-like_NAD/FAD-binding_dom"/>
</dbReference>
<dbReference type="HOGENOM" id="CLU_2438133_0_0_9"/>
<dbReference type="EMBL" id="ABEE02000014">
    <property type="protein sequence ID" value="EDP24740.1"/>
    <property type="molecule type" value="Genomic_DNA"/>
</dbReference>
<dbReference type="GeneID" id="93384703"/>
<proteinExistence type="predicted"/>
<dbReference type="AlphaFoldDB" id="A8SIR7"/>
<evidence type="ECO:0008006" key="3">
    <source>
        <dbReference type="Google" id="ProtNLM"/>
    </source>
</evidence>
<reference evidence="1 2" key="2">
    <citation type="submission" date="2007-09" db="EMBL/GenBank/DDBJ databases">
        <authorList>
            <person name="Fulton L."/>
            <person name="Clifton S."/>
            <person name="Fulton B."/>
            <person name="Xu J."/>
            <person name="Minx P."/>
            <person name="Pepin K.H."/>
            <person name="Johnson M."/>
            <person name="Thiruvilangam P."/>
            <person name="Bhonagiri V."/>
            <person name="Nash W.E."/>
            <person name="Mardis E.R."/>
            <person name="Wilson R.K."/>
        </authorList>
    </citation>
    <scope>NUCLEOTIDE SEQUENCE [LARGE SCALE GENOMIC DNA]</scope>
    <source>
        <strain evidence="1 2">ATCC 33270</strain>
    </source>
</reference>
<organism evidence="1 2">
    <name type="scientific">Parvimonas micra ATCC 33270</name>
    <dbReference type="NCBI Taxonomy" id="411465"/>
    <lineage>
        <taxon>Bacteria</taxon>
        <taxon>Bacillati</taxon>
        <taxon>Bacillota</taxon>
        <taxon>Tissierellia</taxon>
        <taxon>Tissierellales</taxon>
        <taxon>Peptoniphilaceae</taxon>
        <taxon>Parvimonas</taxon>
    </lineage>
</organism>
<dbReference type="eggNOG" id="COG0846">
    <property type="taxonomic scope" value="Bacteria"/>
</dbReference>
<sequence>MKENYNKTDGYRENIEMGLKGLKTVGKNITSESELNKEKIEFLKNEIENADAIVIGAGAGLSTSAGLTYSGERFEKYFFDFSKKFGIINE</sequence>
<dbReference type="Proteomes" id="UP000003162">
    <property type="component" value="Unassembled WGS sequence"/>
</dbReference>
<dbReference type="RefSeq" id="WP_004831902.1">
    <property type="nucleotide sequence ID" value="NZ_DS483515.1"/>
</dbReference>